<dbReference type="PRINTS" id="PR00081">
    <property type="entry name" value="GDHRDH"/>
</dbReference>
<evidence type="ECO:0000256" key="3">
    <source>
        <dbReference type="ARBA" id="ARBA00022516"/>
    </source>
</evidence>
<comment type="similarity">
    <text evidence="2 9">Belongs to the short-chain dehydrogenases/reductases (SDR) family.</text>
</comment>
<keyword evidence="6" id="KW-0735">Signal-anchor</keyword>
<dbReference type="InterPro" id="IPR020904">
    <property type="entry name" value="Sc_DH/Rdtase_CS"/>
</dbReference>
<dbReference type="PRINTS" id="PR00080">
    <property type="entry name" value="SDRFAMILY"/>
</dbReference>
<dbReference type="Gene3D" id="3.40.50.720">
    <property type="entry name" value="NAD(P)-binding Rossmann-like Domain"/>
    <property type="match status" value="3"/>
</dbReference>
<dbReference type="SUPFAM" id="SSF51735">
    <property type="entry name" value="NAD(P)-binding Rossmann-fold domains"/>
    <property type="match status" value="2"/>
</dbReference>
<dbReference type="GO" id="GO:0006694">
    <property type="term" value="P:steroid biosynthetic process"/>
    <property type="evidence" value="ECO:0007669"/>
    <property type="project" value="UniProtKB-KW"/>
</dbReference>
<comment type="subcellular location">
    <subcellularLocation>
        <location evidence="1">Membrane</location>
        <topology evidence="1">Single-pass type II membrane protein</topology>
    </subcellularLocation>
</comment>
<evidence type="ECO:0000256" key="9">
    <source>
        <dbReference type="RuleBase" id="RU000363"/>
    </source>
</evidence>
<keyword evidence="7" id="KW-0560">Oxidoreductase</keyword>
<proteinExistence type="inferred from homology"/>
<organism evidence="10 11">
    <name type="scientific">Arabidopsis arenosa</name>
    <name type="common">Sand rock-cress</name>
    <name type="synonym">Cardaminopsis arenosa</name>
    <dbReference type="NCBI Taxonomy" id="38785"/>
    <lineage>
        <taxon>Eukaryota</taxon>
        <taxon>Viridiplantae</taxon>
        <taxon>Streptophyta</taxon>
        <taxon>Embryophyta</taxon>
        <taxon>Tracheophyta</taxon>
        <taxon>Spermatophyta</taxon>
        <taxon>Magnoliopsida</taxon>
        <taxon>eudicotyledons</taxon>
        <taxon>Gunneridae</taxon>
        <taxon>Pentapetalae</taxon>
        <taxon>rosids</taxon>
        <taxon>malvids</taxon>
        <taxon>Brassicales</taxon>
        <taxon>Brassicaceae</taxon>
        <taxon>Camelineae</taxon>
        <taxon>Arabidopsis</taxon>
    </lineage>
</organism>
<keyword evidence="11" id="KW-1185">Reference proteome</keyword>
<dbReference type="PANTHER" id="PTHR43391">
    <property type="entry name" value="RETINOL DEHYDROGENASE-RELATED"/>
    <property type="match status" value="1"/>
</dbReference>
<dbReference type="InterPro" id="IPR036291">
    <property type="entry name" value="NAD(P)-bd_dom_sf"/>
</dbReference>
<name>A0A8S2AD00_ARAAE</name>
<gene>
    <name evidence="10" type="ORF">AARE701A_LOCUS12763</name>
</gene>
<dbReference type="PANTHER" id="PTHR43391:SF76">
    <property type="entry name" value="11-BETA-HYDROXYSTEROID DEHYDROGENASE-LIKE 2-RELATED"/>
    <property type="match status" value="1"/>
</dbReference>
<keyword evidence="5" id="KW-0752">Steroid biosynthesis</keyword>
<evidence type="ECO:0000256" key="6">
    <source>
        <dbReference type="ARBA" id="ARBA00022968"/>
    </source>
</evidence>
<evidence type="ECO:0000256" key="2">
    <source>
        <dbReference type="ARBA" id="ARBA00006484"/>
    </source>
</evidence>
<dbReference type="GO" id="GO:0016491">
    <property type="term" value="F:oxidoreductase activity"/>
    <property type="evidence" value="ECO:0007669"/>
    <property type="project" value="UniProtKB-KW"/>
</dbReference>
<evidence type="ECO:0000256" key="4">
    <source>
        <dbReference type="ARBA" id="ARBA00022857"/>
    </source>
</evidence>
<dbReference type="AlphaFoldDB" id="A0A8S2AD00"/>
<keyword evidence="4" id="KW-0521">NADP</keyword>
<dbReference type="Proteomes" id="UP000682877">
    <property type="component" value="Chromosome 5"/>
</dbReference>
<protein>
    <recommendedName>
        <fullName evidence="12">Short-chain dehydrogenase/reductase family protein</fullName>
    </recommendedName>
</protein>
<evidence type="ECO:0000313" key="10">
    <source>
        <dbReference type="EMBL" id="CAE6075367.1"/>
    </source>
</evidence>
<evidence type="ECO:0000256" key="8">
    <source>
        <dbReference type="ARBA" id="ARBA00023098"/>
    </source>
</evidence>
<keyword evidence="3" id="KW-0444">Lipid biosynthesis</keyword>
<evidence type="ECO:0008006" key="12">
    <source>
        <dbReference type="Google" id="ProtNLM"/>
    </source>
</evidence>
<dbReference type="EMBL" id="LR999455">
    <property type="protein sequence ID" value="CAE6075367.1"/>
    <property type="molecule type" value="Genomic_DNA"/>
</dbReference>
<dbReference type="GO" id="GO:0016020">
    <property type="term" value="C:membrane"/>
    <property type="evidence" value="ECO:0007669"/>
    <property type="project" value="UniProtKB-SubCell"/>
</dbReference>
<evidence type="ECO:0000256" key="7">
    <source>
        <dbReference type="ARBA" id="ARBA00023002"/>
    </source>
</evidence>
<keyword evidence="8" id="KW-0443">Lipid metabolism</keyword>
<keyword evidence="6" id="KW-0812">Transmembrane</keyword>
<dbReference type="InterPro" id="IPR002347">
    <property type="entry name" value="SDR_fam"/>
</dbReference>
<evidence type="ECO:0000256" key="1">
    <source>
        <dbReference type="ARBA" id="ARBA00004606"/>
    </source>
</evidence>
<dbReference type="Pfam" id="PF00106">
    <property type="entry name" value="adh_short"/>
    <property type="match status" value="2"/>
</dbReference>
<evidence type="ECO:0000313" key="11">
    <source>
        <dbReference type="Proteomes" id="UP000682877"/>
    </source>
</evidence>
<accession>A0A8S2AD00</accession>
<evidence type="ECO:0000256" key="5">
    <source>
        <dbReference type="ARBA" id="ARBA00022955"/>
    </source>
</evidence>
<dbReference type="PROSITE" id="PS00061">
    <property type="entry name" value="ADH_SHORT"/>
    <property type="match status" value="1"/>
</dbReference>
<dbReference type="GO" id="GO:0005829">
    <property type="term" value="C:cytosol"/>
    <property type="evidence" value="ECO:0007669"/>
    <property type="project" value="TreeGrafter"/>
</dbReference>
<sequence>MAHLVCLTLPSNIRFENVAGKVVLITGASSGIGEHVAYEYAKKGANLALVARRKDRLEIVAETSRQLGTGEVIVIPGDVANVDDCKKFIDETIHHFGKLDHLINNAGVPQTVIFEDFTQIQDANPIMASKAALVKFFETLRVEISPDIKITIAVPGFISTDMTTPQFKEMHVAYEYAKKGAYLALVARRRDRLEIVAETSRQLGSGNVITIPGDVSNVEDCKKFIDETIRHFGKLDHLINNAGIFQTVLFEDFTQIQDANPIMDINFWGTTYITYFAIPHLRKSKGKIVAITSGSANIPLPLASIYAASKAALLRFFETLRIELSPDIKITIVLPGVVSTDMTTPHCIEKYGSDFILSESVGKCAKAIFKGIGRGDAYIEEPSWVKWLFIMKNLCPEIVDYGLNFLFVSYLKPYFKRD</sequence>
<reference evidence="10" key="1">
    <citation type="submission" date="2021-01" db="EMBL/GenBank/DDBJ databases">
        <authorList>
            <person name="Bezrukov I."/>
        </authorList>
    </citation>
    <scope>NUCLEOTIDE SEQUENCE</scope>
</reference>